<dbReference type="AlphaFoldDB" id="A0A0F8ZVL4"/>
<name>A0A0F8ZVL4_9ZZZZ</name>
<organism evidence="1">
    <name type="scientific">marine sediment metagenome</name>
    <dbReference type="NCBI Taxonomy" id="412755"/>
    <lineage>
        <taxon>unclassified sequences</taxon>
        <taxon>metagenomes</taxon>
        <taxon>ecological metagenomes</taxon>
    </lineage>
</organism>
<protein>
    <submittedName>
        <fullName evidence="1">Uncharacterized protein</fullName>
    </submittedName>
</protein>
<reference evidence="1" key="1">
    <citation type="journal article" date="2015" name="Nature">
        <title>Complex archaea that bridge the gap between prokaryotes and eukaryotes.</title>
        <authorList>
            <person name="Spang A."/>
            <person name="Saw J.H."/>
            <person name="Jorgensen S.L."/>
            <person name="Zaremba-Niedzwiedzka K."/>
            <person name="Martijn J."/>
            <person name="Lind A.E."/>
            <person name="van Eijk R."/>
            <person name="Schleper C."/>
            <person name="Guy L."/>
            <person name="Ettema T.J."/>
        </authorList>
    </citation>
    <scope>NUCLEOTIDE SEQUENCE</scope>
</reference>
<accession>A0A0F8ZVL4</accession>
<gene>
    <name evidence="1" type="ORF">LCGC14_2648210</name>
</gene>
<sequence length="106" mass="12200">MEAAEHDYTSHVAPRLRFRHDVKDETASARALFLNSGIHPENDDISRELWMTIIGETIGKLMRCTNKLALTQDPEVRQRWKDDGYHEIVVATSLLSRLAEVWEAKP</sequence>
<proteinExistence type="predicted"/>
<dbReference type="EMBL" id="LAZR01045849">
    <property type="protein sequence ID" value="KKK97893.1"/>
    <property type="molecule type" value="Genomic_DNA"/>
</dbReference>
<evidence type="ECO:0000313" key="1">
    <source>
        <dbReference type="EMBL" id="KKK97893.1"/>
    </source>
</evidence>
<comment type="caution">
    <text evidence="1">The sequence shown here is derived from an EMBL/GenBank/DDBJ whole genome shotgun (WGS) entry which is preliminary data.</text>
</comment>